<reference evidence="2" key="1">
    <citation type="journal article" date="2023" name="Mol. Biol. Evol.">
        <title>Third-Generation Sequencing Reveals the Adaptive Role of the Epigenome in Three Deep-Sea Polychaetes.</title>
        <authorList>
            <person name="Perez M."/>
            <person name="Aroh O."/>
            <person name="Sun Y."/>
            <person name="Lan Y."/>
            <person name="Juniper S.K."/>
            <person name="Young C.R."/>
            <person name="Angers B."/>
            <person name="Qian P.Y."/>
        </authorList>
    </citation>
    <scope>NUCLEOTIDE SEQUENCE</scope>
    <source>
        <strain evidence="2">P08H-3</strain>
    </source>
</reference>
<dbReference type="AlphaFoldDB" id="A0AAD9J278"/>
<comment type="caution">
    <text evidence="2">The sequence shown here is derived from an EMBL/GenBank/DDBJ whole genome shotgun (WGS) entry which is preliminary data.</text>
</comment>
<evidence type="ECO:0000313" key="2">
    <source>
        <dbReference type="EMBL" id="KAK2144963.1"/>
    </source>
</evidence>
<feature type="transmembrane region" description="Helical" evidence="1">
    <location>
        <begin position="136"/>
        <end position="159"/>
    </location>
</feature>
<accession>A0AAD9J278</accession>
<keyword evidence="1" id="KW-0472">Membrane</keyword>
<feature type="non-terminal residue" evidence="2">
    <location>
        <position position="1"/>
    </location>
</feature>
<evidence type="ECO:0000313" key="3">
    <source>
        <dbReference type="Proteomes" id="UP001208570"/>
    </source>
</evidence>
<dbReference type="Proteomes" id="UP001208570">
    <property type="component" value="Unassembled WGS sequence"/>
</dbReference>
<sequence>IYLLQRNINQTVTQGIDSLKRVYENYPTYTNEERRVHVELSQKTEDSFYYAQQILHNVAIVNQRAKRVNIDKVIHYIDQYGYYRFCAFGIFTLVLCWLAAGFHLGISVVAVVKYYVHCDPTEESPFAKVTSYLPSWPGMAFLLLSAVITGLFFTVLVLLASKAWRHFTRGYHVAGLGCPLSSSTACRCQHCIDDALLSCLLSSEKYSEYVYNTEERVPLQNVEDGAHYRYM</sequence>
<dbReference type="EMBL" id="JAODUP010000715">
    <property type="protein sequence ID" value="KAK2144963.1"/>
    <property type="molecule type" value="Genomic_DNA"/>
</dbReference>
<gene>
    <name evidence="2" type="ORF">LSH36_715g01052</name>
</gene>
<evidence type="ECO:0000256" key="1">
    <source>
        <dbReference type="SAM" id="Phobius"/>
    </source>
</evidence>
<protein>
    <submittedName>
        <fullName evidence="2">Uncharacterized protein</fullName>
    </submittedName>
</protein>
<organism evidence="2 3">
    <name type="scientific">Paralvinella palmiformis</name>
    <dbReference type="NCBI Taxonomy" id="53620"/>
    <lineage>
        <taxon>Eukaryota</taxon>
        <taxon>Metazoa</taxon>
        <taxon>Spiralia</taxon>
        <taxon>Lophotrochozoa</taxon>
        <taxon>Annelida</taxon>
        <taxon>Polychaeta</taxon>
        <taxon>Sedentaria</taxon>
        <taxon>Canalipalpata</taxon>
        <taxon>Terebellida</taxon>
        <taxon>Terebelliformia</taxon>
        <taxon>Alvinellidae</taxon>
        <taxon>Paralvinella</taxon>
    </lineage>
</organism>
<proteinExistence type="predicted"/>
<keyword evidence="1" id="KW-1133">Transmembrane helix</keyword>
<keyword evidence="1" id="KW-0812">Transmembrane</keyword>
<keyword evidence="3" id="KW-1185">Reference proteome</keyword>
<name>A0AAD9J278_9ANNE</name>
<feature type="transmembrane region" description="Helical" evidence="1">
    <location>
        <begin position="85"/>
        <end position="116"/>
    </location>
</feature>